<sequence>MDTTALSSLTSRIDVSLRSQVLKALPVMQKRSVLKMSDIVNEGVAIGLVGLMSGVVGGVGDVVGMRGRCWRGGGIGEERENADVERERDVEEKERVTDGTSSRLSPPSKLPQPLSTSGTSTHHKTALLPLPPMPATSFSTPVKHTRSTKSNS</sequence>
<keyword evidence="3" id="KW-1185">Reference proteome</keyword>
<organism evidence="2 3">
    <name type="scientific">Panaeolus cyanescens</name>
    <dbReference type="NCBI Taxonomy" id="181874"/>
    <lineage>
        <taxon>Eukaryota</taxon>
        <taxon>Fungi</taxon>
        <taxon>Dikarya</taxon>
        <taxon>Basidiomycota</taxon>
        <taxon>Agaricomycotina</taxon>
        <taxon>Agaricomycetes</taxon>
        <taxon>Agaricomycetidae</taxon>
        <taxon>Agaricales</taxon>
        <taxon>Agaricineae</taxon>
        <taxon>Galeropsidaceae</taxon>
        <taxon>Panaeolus</taxon>
    </lineage>
</organism>
<evidence type="ECO:0000313" key="3">
    <source>
        <dbReference type="Proteomes" id="UP000284842"/>
    </source>
</evidence>
<feature type="compositionally biased region" description="Basic and acidic residues" evidence="1">
    <location>
        <begin position="76"/>
        <end position="97"/>
    </location>
</feature>
<protein>
    <submittedName>
        <fullName evidence="2">Uncharacterized protein</fullName>
    </submittedName>
</protein>
<proteinExistence type="predicted"/>
<feature type="compositionally biased region" description="Basic residues" evidence="1">
    <location>
        <begin position="143"/>
        <end position="152"/>
    </location>
</feature>
<name>A0A409YVH2_9AGAR</name>
<evidence type="ECO:0000313" key="2">
    <source>
        <dbReference type="EMBL" id="PPR07011.1"/>
    </source>
</evidence>
<dbReference type="EMBL" id="NHTK01000535">
    <property type="protein sequence ID" value="PPR07011.1"/>
    <property type="molecule type" value="Genomic_DNA"/>
</dbReference>
<gene>
    <name evidence="2" type="ORF">CVT24_010866</name>
</gene>
<feature type="region of interest" description="Disordered" evidence="1">
    <location>
        <begin position="71"/>
        <end position="152"/>
    </location>
</feature>
<accession>A0A409YVH2</accession>
<dbReference type="InParanoid" id="A0A409YVH2"/>
<feature type="compositionally biased region" description="Low complexity" evidence="1">
    <location>
        <begin position="101"/>
        <end position="117"/>
    </location>
</feature>
<dbReference type="AlphaFoldDB" id="A0A409YVH2"/>
<comment type="caution">
    <text evidence="2">The sequence shown here is derived from an EMBL/GenBank/DDBJ whole genome shotgun (WGS) entry which is preliminary data.</text>
</comment>
<dbReference type="Proteomes" id="UP000284842">
    <property type="component" value="Unassembled WGS sequence"/>
</dbReference>
<evidence type="ECO:0000256" key="1">
    <source>
        <dbReference type="SAM" id="MobiDB-lite"/>
    </source>
</evidence>
<reference evidence="2 3" key="1">
    <citation type="journal article" date="2018" name="Evol. Lett.">
        <title>Horizontal gene cluster transfer increased hallucinogenic mushroom diversity.</title>
        <authorList>
            <person name="Reynolds H.T."/>
            <person name="Vijayakumar V."/>
            <person name="Gluck-Thaler E."/>
            <person name="Korotkin H.B."/>
            <person name="Matheny P.B."/>
            <person name="Slot J.C."/>
        </authorList>
    </citation>
    <scope>NUCLEOTIDE SEQUENCE [LARGE SCALE GENOMIC DNA]</scope>
    <source>
        <strain evidence="2 3">2629</strain>
    </source>
</reference>